<keyword evidence="2" id="KW-1185">Reference proteome</keyword>
<name>A0AAD1Y5G0_EUPCR</name>
<comment type="caution">
    <text evidence="1">The sequence shown here is derived from an EMBL/GenBank/DDBJ whole genome shotgun (WGS) entry which is preliminary data.</text>
</comment>
<dbReference type="EMBL" id="CAMPGE010027920">
    <property type="protein sequence ID" value="CAI2385498.1"/>
    <property type="molecule type" value="Genomic_DNA"/>
</dbReference>
<reference evidence="1" key="1">
    <citation type="submission" date="2023-07" db="EMBL/GenBank/DDBJ databases">
        <authorList>
            <consortium name="AG Swart"/>
            <person name="Singh M."/>
            <person name="Singh A."/>
            <person name="Seah K."/>
            <person name="Emmerich C."/>
        </authorList>
    </citation>
    <scope>NUCLEOTIDE SEQUENCE</scope>
    <source>
        <strain evidence="1">DP1</strain>
    </source>
</reference>
<dbReference type="AlphaFoldDB" id="A0AAD1Y5G0"/>
<gene>
    <name evidence="1" type="ORF">ECRASSUSDP1_LOCUS27066</name>
</gene>
<dbReference type="Proteomes" id="UP001295684">
    <property type="component" value="Unassembled WGS sequence"/>
</dbReference>
<accession>A0AAD1Y5G0</accession>
<organism evidence="1 2">
    <name type="scientific">Euplotes crassus</name>
    <dbReference type="NCBI Taxonomy" id="5936"/>
    <lineage>
        <taxon>Eukaryota</taxon>
        <taxon>Sar</taxon>
        <taxon>Alveolata</taxon>
        <taxon>Ciliophora</taxon>
        <taxon>Intramacronucleata</taxon>
        <taxon>Spirotrichea</taxon>
        <taxon>Hypotrichia</taxon>
        <taxon>Euplotida</taxon>
        <taxon>Euplotidae</taxon>
        <taxon>Moneuplotes</taxon>
    </lineage>
</organism>
<evidence type="ECO:0000313" key="2">
    <source>
        <dbReference type="Proteomes" id="UP001295684"/>
    </source>
</evidence>
<evidence type="ECO:0000313" key="1">
    <source>
        <dbReference type="EMBL" id="CAI2385498.1"/>
    </source>
</evidence>
<proteinExistence type="predicted"/>
<protein>
    <submittedName>
        <fullName evidence="1">Uncharacterized protein</fullName>
    </submittedName>
</protein>
<sequence>MNILIRKKIKKNSIRASFKAAISRDDFAKEEAFPEDYKIMDDNSMAKNSLHESPLEIRKNIILESTENIQTYTKLSQDNPVSLDMSNVQSHCNIQSFDKKNEDTEYTLKKEPRVDSLDITPLKFSAEMLTFEKINKNLKTSIDHDNPFKVATLRSTSAECLHASSPRITIAEVNPPKKYNSRIMRAHSADLVLCWRYDSLNSMNFFEGIKHKSSTDLPVFLQYNNLEEDNGENQPEAQNDPVEDHIHMKDFKLFSPDKPLEEGDSEDETPCFNMKSVLNKFSSIKNGLDRSSTSRDNEEVKERELGTILEQQTEEEVTECNPSFAASEESYTTNLEERHSNLYSMNMRGLQSRTKEIKNKFTHDASLFPVIEEENEIPEENEASISNSRALNFPDLAFNQKESMISSSQFKVSSRAGSECYCCVINS</sequence>